<dbReference type="Proteomes" id="UP000012338">
    <property type="component" value="Unassembled WGS sequence"/>
</dbReference>
<protein>
    <submittedName>
        <fullName evidence="2">Uncharacterized protein</fullName>
    </submittedName>
</protein>
<accession>N4XQU6</accession>
<evidence type="ECO:0000313" key="2">
    <source>
        <dbReference type="EMBL" id="ENI08691.1"/>
    </source>
</evidence>
<reference evidence="2 3" key="1">
    <citation type="journal article" date="2012" name="PLoS Pathog.">
        <title>Diverse lifestyles and strategies of plant pathogenesis encoded in the genomes of eighteen Dothideomycetes fungi.</title>
        <authorList>
            <person name="Ohm R.A."/>
            <person name="Feau N."/>
            <person name="Henrissat B."/>
            <person name="Schoch C.L."/>
            <person name="Horwitz B.A."/>
            <person name="Barry K.W."/>
            <person name="Condon B.J."/>
            <person name="Copeland A.C."/>
            <person name="Dhillon B."/>
            <person name="Glaser F."/>
            <person name="Hesse C.N."/>
            <person name="Kosti I."/>
            <person name="LaButti K."/>
            <person name="Lindquist E.A."/>
            <person name="Lucas S."/>
            <person name="Salamov A.A."/>
            <person name="Bradshaw R.E."/>
            <person name="Ciuffetti L."/>
            <person name="Hamelin R.C."/>
            <person name="Kema G.H.J."/>
            <person name="Lawrence C."/>
            <person name="Scott J.A."/>
            <person name="Spatafora J.W."/>
            <person name="Turgeon B.G."/>
            <person name="de Wit P.J.G.M."/>
            <person name="Zhong S."/>
            <person name="Goodwin S.B."/>
            <person name="Grigoriev I.V."/>
        </authorList>
    </citation>
    <scope>NUCLEOTIDE SEQUENCE [LARGE SCALE GENOMIC DNA]</scope>
    <source>
        <strain evidence="3">C4 / ATCC 48331 / race T</strain>
    </source>
</reference>
<reference evidence="3" key="2">
    <citation type="journal article" date="2013" name="PLoS Genet.">
        <title>Comparative genome structure, secondary metabolite, and effector coding capacity across Cochliobolus pathogens.</title>
        <authorList>
            <person name="Condon B.J."/>
            <person name="Leng Y."/>
            <person name="Wu D."/>
            <person name="Bushley K.E."/>
            <person name="Ohm R.A."/>
            <person name="Otillar R."/>
            <person name="Martin J."/>
            <person name="Schackwitz W."/>
            <person name="Grimwood J."/>
            <person name="MohdZainudin N."/>
            <person name="Xue C."/>
            <person name="Wang R."/>
            <person name="Manning V.A."/>
            <person name="Dhillon B."/>
            <person name="Tu Z.J."/>
            <person name="Steffenson B.J."/>
            <person name="Salamov A."/>
            <person name="Sun H."/>
            <person name="Lowry S."/>
            <person name="LaButti K."/>
            <person name="Han J."/>
            <person name="Copeland A."/>
            <person name="Lindquist E."/>
            <person name="Barry K."/>
            <person name="Schmutz J."/>
            <person name="Baker S.E."/>
            <person name="Ciuffetti L.M."/>
            <person name="Grigoriev I.V."/>
            <person name="Zhong S."/>
            <person name="Turgeon B.G."/>
        </authorList>
    </citation>
    <scope>NUCLEOTIDE SEQUENCE [LARGE SCALE GENOMIC DNA]</scope>
    <source>
        <strain evidence="3">C4 / ATCC 48331 / race T</strain>
    </source>
</reference>
<dbReference type="HOGENOM" id="CLU_039763_0_0_1"/>
<proteinExistence type="predicted"/>
<sequence length="489" mass="55296">MNFFKYGFKALAYPVPNVLDPVSPCQCSLIFRCDDASKQATVLLVVQIPTTHDVQLFALQYDADKLLSGTVSLTSGNSHIPRPQLDELLRNKDNKHWDIKTLALSVDQSCPLWCPATMSFSPQPGCDSSFREFVELTKATTIQIAFDYKYVRKEHQGMFKAFSKAARGLTGYPIDGILIKQGLRRASWEVFCPVDDIGAPPAYDNPRKRRRQASLGSPNQSPKRFAPQSPTKSDTSDTTVPLSPAAADALIKQFTQVSREVDHQTEAINAAVSKQLPAYLEKVLPDVLESLLAGAPKSHVSSPASSFISVDFLGNKYPKLPPLTPLGKTWIPHLRVHLAQQFQQYQARQLQRFEQLVDKKLDEVWNEAYDARAHETAEMMNEMEEHKADIALLKEDTIKDLGREIEDVFTKCKEEGDVLSNDVNERLSELCDGIFDEKKLKLRKMIAREFSRQKRKKMGALKRTGKRLGRSDGRLLGRRREEEEEWIDC</sequence>
<gene>
    <name evidence="2" type="ORF">COCC4DRAFT_69334</name>
</gene>
<dbReference type="OrthoDB" id="3800429at2759"/>
<evidence type="ECO:0000313" key="3">
    <source>
        <dbReference type="Proteomes" id="UP000012338"/>
    </source>
</evidence>
<keyword evidence="3" id="KW-1185">Reference proteome</keyword>
<dbReference type="GeneID" id="25847413"/>
<feature type="compositionally biased region" description="Polar residues" evidence="1">
    <location>
        <begin position="214"/>
        <end position="241"/>
    </location>
</feature>
<name>N4XQU6_COCH4</name>
<dbReference type="RefSeq" id="XP_014082600.1">
    <property type="nucleotide sequence ID" value="XM_014227125.1"/>
</dbReference>
<evidence type="ECO:0000256" key="1">
    <source>
        <dbReference type="SAM" id="MobiDB-lite"/>
    </source>
</evidence>
<feature type="region of interest" description="Disordered" evidence="1">
    <location>
        <begin position="201"/>
        <end position="241"/>
    </location>
</feature>
<dbReference type="EMBL" id="KB733447">
    <property type="protein sequence ID" value="ENI08691.1"/>
    <property type="molecule type" value="Genomic_DNA"/>
</dbReference>
<dbReference type="AlphaFoldDB" id="N4XQU6"/>
<organism evidence="2 3">
    <name type="scientific">Cochliobolus heterostrophus (strain C4 / ATCC 48331 / race T)</name>
    <name type="common">Southern corn leaf blight fungus</name>
    <name type="synonym">Bipolaris maydis</name>
    <dbReference type="NCBI Taxonomy" id="665024"/>
    <lineage>
        <taxon>Eukaryota</taxon>
        <taxon>Fungi</taxon>
        <taxon>Dikarya</taxon>
        <taxon>Ascomycota</taxon>
        <taxon>Pezizomycotina</taxon>
        <taxon>Dothideomycetes</taxon>
        <taxon>Pleosporomycetidae</taxon>
        <taxon>Pleosporales</taxon>
        <taxon>Pleosporineae</taxon>
        <taxon>Pleosporaceae</taxon>
        <taxon>Bipolaris</taxon>
    </lineage>
</organism>